<name>A0A9X3E4I6_9HYPH</name>
<dbReference type="AlphaFoldDB" id="A0A9X3E4I6"/>
<evidence type="ECO:0000256" key="4">
    <source>
        <dbReference type="SAM" id="MobiDB-lite"/>
    </source>
</evidence>
<dbReference type="PANTHER" id="PTHR43685:SF5">
    <property type="entry name" value="GLYCOSYLTRANSFERASE EPSE-RELATED"/>
    <property type="match status" value="1"/>
</dbReference>
<protein>
    <submittedName>
        <fullName evidence="6">Glycosyltransferase family A protein</fullName>
    </submittedName>
</protein>
<proteinExistence type="inferred from homology"/>
<gene>
    <name evidence="6" type="ORF">OSH07_10205</name>
</gene>
<sequence length="266" mass="28917">MTSASVVMPARDAARFIRPALDSLSAQTFADFEVVVVDDGSRDDTARIVADAAVRDGRIRLLPIAHAGVAAARNHGVRAARGAFVSFLDADDLWRPDRLARHVAWLARDPSTDVVAGEVLVFEAIGEMFEPVAGSAHVRLRSVNLGATTMRASVFGAIGLFDEAMRFSEDLDFLLRIHEGGLRIGVESEVALFHRRHEANMTNDAGENRRFILQALQRSMARRRANGYRQPATEFPLQTPFDQLAMSPADVGRGVPGGRANGKVSS</sequence>
<dbReference type="RefSeq" id="WP_266338525.1">
    <property type="nucleotide sequence ID" value="NZ_JAPKNK010000003.1"/>
</dbReference>
<dbReference type="InterPro" id="IPR029044">
    <property type="entry name" value="Nucleotide-diphossugar_trans"/>
</dbReference>
<evidence type="ECO:0000259" key="5">
    <source>
        <dbReference type="Pfam" id="PF00535"/>
    </source>
</evidence>
<dbReference type="PANTHER" id="PTHR43685">
    <property type="entry name" value="GLYCOSYLTRANSFERASE"/>
    <property type="match status" value="1"/>
</dbReference>
<comment type="caution">
    <text evidence="6">The sequence shown here is derived from an EMBL/GenBank/DDBJ whole genome shotgun (WGS) entry which is preliminary data.</text>
</comment>
<evidence type="ECO:0000313" key="6">
    <source>
        <dbReference type="EMBL" id="MCX5569563.1"/>
    </source>
</evidence>
<dbReference type="SUPFAM" id="SSF53448">
    <property type="entry name" value="Nucleotide-diphospho-sugar transferases"/>
    <property type="match status" value="1"/>
</dbReference>
<dbReference type="CDD" id="cd00761">
    <property type="entry name" value="Glyco_tranf_GTA_type"/>
    <property type="match status" value="1"/>
</dbReference>
<dbReference type="Pfam" id="PF00535">
    <property type="entry name" value="Glycos_transf_2"/>
    <property type="match status" value="1"/>
</dbReference>
<keyword evidence="2" id="KW-0328">Glycosyltransferase</keyword>
<evidence type="ECO:0000256" key="2">
    <source>
        <dbReference type="ARBA" id="ARBA00022676"/>
    </source>
</evidence>
<keyword evidence="7" id="KW-1185">Reference proteome</keyword>
<keyword evidence="3" id="KW-0808">Transferase</keyword>
<organism evidence="6 7">
    <name type="scientific">Kaistia nematophila</name>
    <dbReference type="NCBI Taxonomy" id="2994654"/>
    <lineage>
        <taxon>Bacteria</taxon>
        <taxon>Pseudomonadati</taxon>
        <taxon>Pseudomonadota</taxon>
        <taxon>Alphaproteobacteria</taxon>
        <taxon>Hyphomicrobiales</taxon>
        <taxon>Kaistiaceae</taxon>
        <taxon>Kaistia</taxon>
    </lineage>
</organism>
<accession>A0A9X3E4I6</accession>
<dbReference type="InterPro" id="IPR001173">
    <property type="entry name" value="Glyco_trans_2-like"/>
</dbReference>
<reference evidence="6" key="1">
    <citation type="submission" date="2022-11" db="EMBL/GenBank/DDBJ databases">
        <title>Biodiversity and phylogenetic relationships of bacteria.</title>
        <authorList>
            <person name="Machado R.A.R."/>
            <person name="Bhat A."/>
            <person name="Loulou A."/>
            <person name="Kallel S."/>
        </authorList>
    </citation>
    <scope>NUCLEOTIDE SEQUENCE</scope>
    <source>
        <strain evidence="6">K-TC2</strain>
    </source>
</reference>
<dbReference type="GO" id="GO:0016757">
    <property type="term" value="F:glycosyltransferase activity"/>
    <property type="evidence" value="ECO:0007669"/>
    <property type="project" value="UniProtKB-KW"/>
</dbReference>
<evidence type="ECO:0000256" key="3">
    <source>
        <dbReference type="ARBA" id="ARBA00022679"/>
    </source>
</evidence>
<dbReference type="EMBL" id="JAPKNK010000003">
    <property type="protein sequence ID" value="MCX5569563.1"/>
    <property type="molecule type" value="Genomic_DNA"/>
</dbReference>
<comment type="similarity">
    <text evidence="1">Belongs to the glycosyltransferase 2 family.</text>
</comment>
<evidence type="ECO:0000256" key="1">
    <source>
        <dbReference type="ARBA" id="ARBA00006739"/>
    </source>
</evidence>
<dbReference type="InterPro" id="IPR050834">
    <property type="entry name" value="Glycosyltransf_2"/>
</dbReference>
<evidence type="ECO:0000313" key="7">
    <source>
        <dbReference type="Proteomes" id="UP001144805"/>
    </source>
</evidence>
<feature type="domain" description="Glycosyltransferase 2-like" evidence="5">
    <location>
        <begin position="5"/>
        <end position="122"/>
    </location>
</feature>
<feature type="region of interest" description="Disordered" evidence="4">
    <location>
        <begin position="247"/>
        <end position="266"/>
    </location>
</feature>
<dbReference type="Gene3D" id="3.90.550.10">
    <property type="entry name" value="Spore Coat Polysaccharide Biosynthesis Protein SpsA, Chain A"/>
    <property type="match status" value="1"/>
</dbReference>
<dbReference type="Proteomes" id="UP001144805">
    <property type="component" value="Unassembled WGS sequence"/>
</dbReference>